<feature type="disulfide bond" evidence="11">
    <location>
        <begin position="178"/>
        <end position="188"/>
    </location>
</feature>
<feature type="disulfide bond" evidence="11">
    <location>
        <begin position="613"/>
        <end position="677"/>
    </location>
</feature>
<dbReference type="Pfam" id="PF23344">
    <property type="entry name" value="ZP-N"/>
    <property type="match status" value="1"/>
</dbReference>
<dbReference type="SUPFAM" id="SSF49854">
    <property type="entry name" value="Spermadhesin, CUB domain"/>
    <property type="match status" value="4"/>
</dbReference>
<feature type="disulfide bond" evidence="11">
    <location>
        <begin position="134"/>
        <end position="198"/>
    </location>
</feature>
<feature type="domain" description="SRCR" evidence="14">
    <location>
        <begin position="109"/>
        <end position="209"/>
    </location>
</feature>
<feature type="region of interest" description="Disordered" evidence="12">
    <location>
        <begin position="444"/>
        <end position="463"/>
    </location>
</feature>
<evidence type="ECO:0000256" key="6">
    <source>
        <dbReference type="ARBA" id="ARBA00023157"/>
    </source>
</evidence>
<dbReference type="Gene3D" id="2.60.40.4100">
    <property type="entry name" value="Zona pellucida, ZP-C domain"/>
    <property type="match status" value="1"/>
</dbReference>
<dbReference type="RefSeq" id="XP_014649535.1">
    <property type="nucleotide sequence ID" value="XM_014794049.1"/>
</dbReference>
<feature type="domain" description="CUB" evidence="13">
    <location>
        <begin position="319"/>
        <end position="425"/>
    </location>
</feature>
<organism evidence="16 17">
    <name type="scientific">Ceratotherium simum simum</name>
    <name type="common">Southern white rhinoceros</name>
    <dbReference type="NCBI Taxonomy" id="73337"/>
    <lineage>
        <taxon>Eukaryota</taxon>
        <taxon>Metazoa</taxon>
        <taxon>Chordata</taxon>
        <taxon>Craniata</taxon>
        <taxon>Vertebrata</taxon>
        <taxon>Euteleostomi</taxon>
        <taxon>Mammalia</taxon>
        <taxon>Eutheria</taxon>
        <taxon>Laurasiatheria</taxon>
        <taxon>Perissodactyla</taxon>
        <taxon>Rhinocerotidae</taxon>
        <taxon>Ceratotherium</taxon>
    </lineage>
</organism>
<reference evidence="17" key="1">
    <citation type="submission" date="2025-08" db="UniProtKB">
        <authorList>
            <consortium name="RefSeq"/>
        </authorList>
    </citation>
    <scope>IDENTIFICATION</scope>
</reference>
<dbReference type="InterPro" id="IPR055356">
    <property type="entry name" value="ZP-N"/>
</dbReference>
<evidence type="ECO:0000256" key="1">
    <source>
        <dbReference type="ARBA" id="ARBA00009931"/>
    </source>
</evidence>
<dbReference type="InterPro" id="IPR000859">
    <property type="entry name" value="CUB_dom"/>
</dbReference>
<keyword evidence="6 11" id="KW-1015">Disulfide bond</keyword>
<feature type="disulfide bond" evidence="11">
    <location>
        <begin position="72"/>
        <end position="82"/>
    </location>
</feature>
<dbReference type="Gene3D" id="3.10.250.10">
    <property type="entry name" value="SRCR-like domain"/>
    <property type="match status" value="9"/>
</dbReference>
<feature type="disulfide bond" evidence="11">
    <location>
        <begin position="41"/>
        <end position="102"/>
    </location>
</feature>
<protein>
    <recommendedName>
        <fullName evidence="9">Scavenger receptor cysteine-rich domain-containing protein DMBT1</fullName>
    </recommendedName>
    <alternativeName>
        <fullName evidence="10">Deleted in malignant brain tumors 1 protein</fullName>
    </alternativeName>
    <alternativeName>
        <fullName evidence="8">Hensin</fullName>
    </alternativeName>
</protein>
<evidence type="ECO:0000256" key="4">
    <source>
        <dbReference type="ARBA" id="ARBA00022737"/>
    </source>
</evidence>
<evidence type="ECO:0000256" key="7">
    <source>
        <dbReference type="ARBA" id="ARBA00023180"/>
    </source>
</evidence>
<dbReference type="InterPro" id="IPR035914">
    <property type="entry name" value="Sperma_CUB_dom_sf"/>
</dbReference>
<feature type="domain" description="ZP" evidence="15">
    <location>
        <begin position="1563"/>
        <end position="1805"/>
    </location>
</feature>
<feature type="domain" description="SRCR" evidence="14">
    <location>
        <begin position="214"/>
        <end position="314"/>
    </location>
</feature>
<feature type="disulfide bond" evidence="11">
    <location>
        <begin position="626"/>
        <end position="687"/>
    </location>
</feature>
<dbReference type="Pfam" id="PF00431">
    <property type="entry name" value="CUB"/>
    <property type="match status" value="4"/>
</dbReference>
<dbReference type="Pfam" id="PF00530">
    <property type="entry name" value="SRCR"/>
    <property type="match status" value="9"/>
</dbReference>
<feature type="disulfide bond" evidence="11">
    <location>
        <begin position="878"/>
        <end position="939"/>
    </location>
</feature>
<evidence type="ECO:0000256" key="9">
    <source>
        <dbReference type="ARBA" id="ARBA00047197"/>
    </source>
</evidence>
<accession>A0ABM1DCK4</accession>
<feature type="disulfide bond" evidence="11">
    <location>
        <begin position="909"/>
        <end position="919"/>
    </location>
</feature>
<dbReference type="InterPro" id="IPR042235">
    <property type="entry name" value="ZP-C_dom"/>
</dbReference>
<dbReference type="SMART" id="SM00202">
    <property type="entry name" value="SR"/>
    <property type="match status" value="9"/>
</dbReference>
<gene>
    <name evidence="17" type="primary">LOC101392905</name>
</gene>
<feature type="domain" description="SRCR" evidence="14">
    <location>
        <begin position="1459"/>
        <end position="1559"/>
    </location>
</feature>
<dbReference type="Gene3D" id="2.60.40.3210">
    <property type="entry name" value="Zona pellucida, ZP-N domain"/>
    <property type="match status" value="1"/>
</dbReference>
<evidence type="ECO:0000259" key="13">
    <source>
        <dbReference type="PROSITE" id="PS01180"/>
    </source>
</evidence>
<dbReference type="InterPro" id="IPR001190">
    <property type="entry name" value="SRCR"/>
</dbReference>
<dbReference type="InterPro" id="IPR001507">
    <property type="entry name" value="ZP_dom"/>
</dbReference>
<dbReference type="SMART" id="SM00241">
    <property type="entry name" value="ZP"/>
    <property type="match status" value="1"/>
</dbReference>
<dbReference type="InterPro" id="IPR053243">
    <property type="entry name" value="SJ_maturation_regulator"/>
</dbReference>
<name>A0ABM1DCK4_CERSS</name>
<feature type="disulfide bond" evidence="11">
    <location>
        <begin position="147"/>
        <end position="208"/>
    </location>
</feature>
<feature type="disulfide bond" evidence="11">
    <location>
        <begin position="1102"/>
        <end position="1166"/>
    </location>
</feature>
<keyword evidence="16" id="KW-1185">Reference proteome</keyword>
<proteinExistence type="inferred from homology"/>
<evidence type="ECO:0000256" key="2">
    <source>
        <dbReference type="ARBA" id="ARBA00022448"/>
    </source>
</evidence>
<keyword evidence="5" id="KW-0653">Protein transport</keyword>
<feature type="domain" description="SRCR" evidence="14">
    <location>
        <begin position="1313"/>
        <end position="1413"/>
    </location>
</feature>
<feature type="domain" description="SRCR" evidence="14">
    <location>
        <begin position="1077"/>
        <end position="1177"/>
    </location>
</feature>
<dbReference type="SMART" id="SM00042">
    <property type="entry name" value="CUB"/>
    <property type="match status" value="4"/>
</dbReference>
<dbReference type="PROSITE" id="PS51034">
    <property type="entry name" value="ZP_2"/>
    <property type="match status" value="1"/>
</dbReference>
<feature type="disulfide bond" evidence="11">
    <location>
        <begin position="28"/>
        <end position="92"/>
    </location>
</feature>
<feature type="disulfide bond" evidence="11">
    <location>
        <begin position="1528"/>
        <end position="1538"/>
    </location>
</feature>
<feature type="domain" description="CUB" evidence="13">
    <location>
        <begin position="718"/>
        <end position="829"/>
    </location>
</feature>
<feature type="region of interest" description="Disordered" evidence="12">
    <location>
        <begin position="1800"/>
        <end position="1819"/>
    </location>
</feature>
<evidence type="ECO:0000256" key="12">
    <source>
        <dbReference type="SAM" id="MobiDB-lite"/>
    </source>
</evidence>
<dbReference type="PROSITE" id="PS50287">
    <property type="entry name" value="SRCR_2"/>
    <property type="match status" value="9"/>
</dbReference>
<dbReference type="Proteomes" id="UP000694910">
    <property type="component" value="Unplaced"/>
</dbReference>
<dbReference type="CDD" id="cd00041">
    <property type="entry name" value="CUB"/>
    <property type="match status" value="4"/>
</dbReference>
<feature type="disulfide bond" evidence="11">
    <location>
        <begin position="1497"/>
        <end position="1558"/>
    </location>
</feature>
<feature type="domain" description="CUB" evidence="13">
    <location>
        <begin position="464"/>
        <end position="575"/>
    </location>
</feature>
<feature type="disulfide bond" evidence="11">
    <location>
        <begin position="1351"/>
        <end position="1412"/>
    </location>
</feature>
<feature type="disulfide bond" evidence="11">
    <location>
        <begin position="657"/>
        <end position="667"/>
    </location>
</feature>
<evidence type="ECO:0000256" key="8">
    <source>
        <dbReference type="ARBA" id="ARBA00030560"/>
    </source>
</evidence>
<dbReference type="Gene3D" id="2.60.120.290">
    <property type="entry name" value="Spermadhesin, CUB domain"/>
    <property type="match status" value="4"/>
</dbReference>
<feature type="disulfide bond" evidence="11">
    <location>
        <begin position="1338"/>
        <end position="1402"/>
    </location>
</feature>
<dbReference type="SUPFAM" id="SSF56487">
    <property type="entry name" value="SRCR-like"/>
    <property type="match status" value="9"/>
</dbReference>
<evidence type="ECO:0000256" key="10">
    <source>
        <dbReference type="ARBA" id="ARBA00047200"/>
    </source>
</evidence>
<keyword evidence="4" id="KW-0677">Repeat</keyword>
<sequence>MAMRLVNGTGRCSGRVEVLVLGTWGTVCDDLWDLAEATIVCHQLQCGQAVAAPTGAHFGAGSGKIVLDDVQCVGSESHLGQCVHGGEAGHNCGHLEDAGVICTGSWMAVRLVNGTGRCSGRVEVLVQGTWGTVCDDLWDMAEATVVCHQLQCGQAVAAPTGAHFGAGSGKIVLDDVQCAGSESHLGQCVHRGEARHNCGHLEDAGVVCAAWMAVRLVNSTGRCSGRVEVLVQGTWGTVCDDLWDPAEATVVCHQLQCGQAVVAPTGAHFRAGSGKIVLDDVQCVGSESHLGQCVQRGEAGHNCGHLQDTGVICAKKSQCGSIITNSSGAIRNPPKNEMHDNVTCVWEIKANAFNHILLAFPYLDLDCTNEYFEILDGPPSSAKSLGKTCAGSYLTYVSSSSSMTLVYFRSFNNRGKNFIAYYYSATKGCLISTAIPTSTPKVVTARPDAEDLPPPTPPGGSSSCGGVISSLSDSFSSPLYPKNYPTDIQCVWEIHVDKKFRIELMIPSLKLEDVLGCPYDSVEIFDGPRIASLSMGKFCASVAVMFFSSSEIMTVVFRSDSMITNTGFYALFNVIPQGERQSEDGPELRLVGGSRRCSGRLEVLHQGAWGTVCDDLWDLKEAEVVCRQLGCGWAIAAPGKAHFGPGSGDILLDNIQCSGSENHLGQCPSSGWSDHNCGHHEDAGVICSDAGYWAPDVTPAPPAAIPQAAMPQEGSNSCGGVISSLLGSFSSPWYPTNYPTDVECVWVIHVAEKFHIELTILSLKLEDIYGCPYDFIEVFDGRQVASLSMGKFCAGSDLTFLSSSNIITAVFRSDAMITNTGFYALYNAVQQDERDSGVSLRLVNGSHRCEGRVEVFYNGTWGTVCDDSWDLMDARVVCQQLGCGEALSAPAQSYFDGGTGHIMLDDVQCTGNEAKVWQCTHNGWFSHNCGHHKDASVLCSGSPEDSPPTDENFHCGGLLTNSSGSFSSPWYPKKYPTNVVCAWDIQVDIRAHVKLTFEVVKMENFYGCPYDFIEIFDGPQNESFSLGRFCSGRTPIFTSSSNRLTVVFHSDAIVTSVGFYASYESLVQDGNGTDVALRLTNGSHWCEGRVELQYNGSWGTICDDSWDLRDAQVVCRQLACGRAVLAPRQAHFGRGLGPIALDDMECVGTEARLWQCLHSGWFSHNCGHHEDASVICSASWPYSTPSASVTHPTSALMEVIVWNVHRGLGLRLVNGSSRCAGRVEVYHADTWGTACDDNWATEDAQVVCRQFGCGLAVAGALPTVANRRVASVVCMVLVLPRSSSLSGNAVSSEDRGNLLKPTWLLAPADLPVVRLVDGKSRCEGRVEILHNGTWGTVCDDLWGLPAAQVVCRQLGCGMALVAPGSSLFGDSSGPIFLDDVQCTGSETNLGRCHHRGFFIHNCGHHEDAGVICSDTTLTSGEEPSSPGMLSAPCSSPGVLIPSAEKFPAQQEFDTQNPPLRLEGGRSRCEGRVEVWHQGVWGTVCDDHWNIKNARVVCRLLGCGRALGAPGRCRFGPGRGPILLDDVRCAGTEDALERCAHSGWARHNCRHQEDAGVVCAAQLSCLPHLFQVIIDRGYLRRLGYSSWDIHLNDKLCRPQVTGRYLIFNIPYGHCGTIRQESLGSLSYSNSIRGRIRGHHDRVIVRHKVPQLKFTCRVDGPSAVEIIPGADVPREGAGYDVSISFLELPVSQHVESMGPYYASQRKEVFLQATLHSPDPSLRLFVDTCVASPDPHDFTTVKYDLIRQGCIKDNTYVNLHSRQKNMAQFKFNAFSFLNSYDVLYLQCKVAVCKVGDHSSRCSQGCAGQSKRDAGPTETMEEQTEHFQMVGPLEIHKRTDQSKTLV</sequence>
<feature type="domain" description="SRCR" evidence="14">
    <location>
        <begin position="840"/>
        <end position="940"/>
    </location>
</feature>
<feature type="disulfide bond" evidence="11">
    <location>
        <begin position="283"/>
        <end position="293"/>
    </location>
</feature>
<feature type="disulfide bond" evidence="11">
    <location>
        <begin position="252"/>
        <end position="313"/>
    </location>
</feature>
<dbReference type="InterPro" id="IPR055355">
    <property type="entry name" value="ZP-C"/>
</dbReference>
<feature type="domain" description="CUB" evidence="13">
    <location>
        <begin position="955"/>
        <end position="1066"/>
    </location>
</feature>
<feature type="domain" description="SRCR" evidence="14">
    <location>
        <begin position="3"/>
        <end position="103"/>
    </location>
</feature>
<evidence type="ECO:0000313" key="16">
    <source>
        <dbReference type="Proteomes" id="UP000694910"/>
    </source>
</evidence>
<feature type="disulfide bond" evidence="11">
    <location>
        <begin position="239"/>
        <end position="303"/>
    </location>
</feature>
<feature type="disulfide bond" evidence="11">
    <location>
        <begin position="1484"/>
        <end position="1548"/>
    </location>
</feature>
<dbReference type="PANTHER" id="PTHR47653">
    <property type="entry name" value="PROTEIN BARK BEETLE"/>
    <property type="match status" value="1"/>
</dbReference>
<dbReference type="InterPro" id="IPR036772">
    <property type="entry name" value="SRCR-like_dom_sf"/>
</dbReference>
<dbReference type="GeneID" id="101392905"/>
<evidence type="ECO:0000259" key="15">
    <source>
        <dbReference type="PROSITE" id="PS51034"/>
    </source>
</evidence>
<evidence type="ECO:0000256" key="3">
    <source>
        <dbReference type="ARBA" id="ARBA00022729"/>
    </source>
</evidence>
<keyword evidence="2" id="KW-0813">Transport</keyword>
<keyword evidence="3" id="KW-0732">Signal</keyword>
<dbReference type="PROSITE" id="PS01180">
    <property type="entry name" value="CUB"/>
    <property type="match status" value="4"/>
</dbReference>
<evidence type="ECO:0000256" key="5">
    <source>
        <dbReference type="ARBA" id="ARBA00022927"/>
    </source>
</evidence>
<feature type="domain" description="SRCR" evidence="14">
    <location>
        <begin position="588"/>
        <end position="688"/>
    </location>
</feature>
<comment type="similarity">
    <text evidence="1">Belongs to the DMBT1 family.</text>
</comment>
<dbReference type="PROSITE" id="PS00420">
    <property type="entry name" value="SRCR_1"/>
    <property type="match status" value="4"/>
</dbReference>
<feature type="disulfide bond" evidence="11">
    <location>
        <begin position="865"/>
        <end position="929"/>
    </location>
</feature>
<feature type="disulfide bond" evidence="11">
    <location>
        <begin position="1115"/>
        <end position="1176"/>
    </location>
</feature>
<keyword evidence="7" id="KW-0325">Glycoprotein</keyword>
<dbReference type="Pfam" id="PF00100">
    <property type="entry name" value="Zona_pellucida"/>
    <property type="match status" value="1"/>
</dbReference>
<feature type="disulfide bond" evidence="11">
    <location>
        <begin position="1146"/>
        <end position="1156"/>
    </location>
</feature>
<feature type="domain" description="SRCR" evidence="14">
    <location>
        <begin position="1210"/>
        <end position="1274"/>
    </location>
</feature>
<evidence type="ECO:0000256" key="11">
    <source>
        <dbReference type="PROSITE-ProRule" id="PRU00196"/>
    </source>
</evidence>
<comment type="caution">
    <text evidence="11">Lacks conserved residue(s) required for the propagation of feature annotation.</text>
</comment>
<dbReference type="PANTHER" id="PTHR47653:SF1">
    <property type="entry name" value="DELETED IN MALIGNANT BRAIN TUMORS 1 PROTEIN"/>
    <property type="match status" value="1"/>
</dbReference>
<evidence type="ECO:0000259" key="14">
    <source>
        <dbReference type="PROSITE" id="PS50287"/>
    </source>
</evidence>
<evidence type="ECO:0000313" key="17">
    <source>
        <dbReference type="RefSeq" id="XP_014649535.1"/>
    </source>
</evidence>
<feature type="disulfide bond" evidence="11">
    <location>
        <begin position="1382"/>
        <end position="1392"/>
    </location>
</feature>
<dbReference type="PRINTS" id="PR00258">
    <property type="entry name" value="SPERACTRCPTR"/>
</dbReference>